<comment type="pathway">
    <text evidence="1">Metabolic intermediate biosynthesis; prephenate biosynthesis; prephenate from chorismate: step 1/1.</text>
</comment>
<feature type="domain" description="Chorismate mutase" evidence="5">
    <location>
        <begin position="14"/>
        <end position="107"/>
    </location>
</feature>
<evidence type="ECO:0000259" key="5">
    <source>
        <dbReference type="PROSITE" id="PS51168"/>
    </source>
</evidence>
<dbReference type="Pfam" id="PF01817">
    <property type="entry name" value="CM_2"/>
    <property type="match status" value="1"/>
</dbReference>
<dbReference type="NCBIfam" id="TIGR01806">
    <property type="entry name" value="CM_mono2"/>
    <property type="match status" value="1"/>
</dbReference>
<dbReference type="RefSeq" id="WP_069443171.1">
    <property type="nucleotide sequence ID" value="NZ_LPWE01000002.1"/>
</dbReference>
<evidence type="ECO:0000256" key="1">
    <source>
        <dbReference type="ARBA" id="ARBA00004817"/>
    </source>
</evidence>
<dbReference type="GO" id="GO:0004106">
    <property type="term" value="F:chorismate mutase activity"/>
    <property type="evidence" value="ECO:0007669"/>
    <property type="project" value="UniProtKB-EC"/>
</dbReference>
<dbReference type="EMBL" id="LPWE01000002">
    <property type="protein sequence ID" value="ODR97168.1"/>
    <property type="molecule type" value="Genomic_DNA"/>
</dbReference>
<keyword evidence="7" id="KW-1185">Reference proteome</keyword>
<dbReference type="InterPro" id="IPR002701">
    <property type="entry name" value="CM_II_prokaryot"/>
</dbReference>
<dbReference type="InterPro" id="IPR051331">
    <property type="entry name" value="Chorismate_mutase-related"/>
</dbReference>
<dbReference type="UniPathway" id="UPA00120">
    <property type="reaction ID" value="UER00203"/>
</dbReference>
<dbReference type="Proteomes" id="UP000094172">
    <property type="component" value="Unassembled WGS sequence"/>
</dbReference>
<evidence type="ECO:0000313" key="6">
    <source>
        <dbReference type="EMBL" id="ODR97168.1"/>
    </source>
</evidence>
<dbReference type="PROSITE" id="PS51168">
    <property type="entry name" value="CHORISMATE_MUT_2"/>
    <property type="match status" value="1"/>
</dbReference>
<dbReference type="AlphaFoldDB" id="A0A1E3VUE6"/>
<proteinExistence type="predicted"/>
<evidence type="ECO:0000256" key="3">
    <source>
        <dbReference type="ARBA" id="ARBA00022729"/>
    </source>
</evidence>
<organism evidence="6 7">
    <name type="scientific">Methyloceanibacter stevinii</name>
    <dbReference type="NCBI Taxonomy" id="1774970"/>
    <lineage>
        <taxon>Bacteria</taxon>
        <taxon>Pseudomonadati</taxon>
        <taxon>Pseudomonadota</taxon>
        <taxon>Alphaproteobacteria</taxon>
        <taxon>Hyphomicrobiales</taxon>
        <taxon>Hyphomicrobiaceae</taxon>
        <taxon>Methyloceanibacter</taxon>
    </lineage>
</organism>
<dbReference type="InterPro" id="IPR036979">
    <property type="entry name" value="CM_dom_sf"/>
</dbReference>
<dbReference type="EC" id="5.4.99.5" evidence="2"/>
<dbReference type="GO" id="GO:0046417">
    <property type="term" value="P:chorismate metabolic process"/>
    <property type="evidence" value="ECO:0007669"/>
    <property type="project" value="InterPro"/>
</dbReference>
<keyword evidence="3" id="KW-0732">Signal</keyword>
<protein>
    <recommendedName>
        <fullName evidence="2">chorismate mutase</fullName>
        <ecNumber evidence="2">5.4.99.5</ecNumber>
    </recommendedName>
</protein>
<gene>
    <name evidence="6" type="ORF">AUC70_12930</name>
</gene>
<sequence>MTETDHLRHAVLALLIILALPPLTGRADTANEVAVLRRLMIERLALMEQVAAYKWNNKLSIDDPVREANVLKAAMARSRAAGLDPKTAQRFIVAQMEAAKTVQRYYFDLWRQQAVAHVNGASDLVAELRPRIGALSVDLIAAMAKGGSQLADCSSTSVLRPVPQELSNVPRAWNIAVDGVLGERGDCP</sequence>
<reference evidence="6 7" key="1">
    <citation type="journal article" date="2016" name="Environ. Microbiol.">
        <title>New Methyloceanibacter diversity from North Sea sediments includes methanotroph containing solely the soluble methane monooxygenase.</title>
        <authorList>
            <person name="Vekeman B."/>
            <person name="Kerckhof F.M."/>
            <person name="Cremers G."/>
            <person name="de Vos P."/>
            <person name="Vandamme P."/>
            <person name="Boon N."/>
            <person name="Op den Camp H.J."/>
            <person name="Heylen K."/>
        </authorList>
    </citation>
    <scope>NUCLEOTIDE SEQUENCE [LARGE SCALE GENOMIC DNA]</scope>
    <source>
        <strain evidence="6 7">R-67176</strain>
    </source>
</reference>
<keyword evidence="4" id="KW-0413">Isomerase</keyword>
<evidence type="ECO:0000313" key="7">
    <source>
        <dbReference type="Proteomes" id="UP000094172"/>
    </source>
</evidence>
<comment type="caution">
    <text evidence="6">The sequence shown here is derived from an EMBL/GenBank/DDBJ whole genome shotgun (WGS) entry which is preliminary data.</text>
</comment>
<dbReference type="GO" id="GO:0009697">
    <property type="term" value="P:salicylic acid biosynthetic process"/>
    <property type="evidence" value="ECO:0007669"/>
    <property type="project" value="TreeGrafter"/>
</dbReference>
<dbReference type="PANTHER" id="PTHR38041">
    <property type="entry name" value="CHORISMATE MUTASE"/>
    <property type="match status" value="1"/>
</dbReference>
<evidence type="ECO:0000256" key="2">
    <source>
        <dbReference type="ARBA" id="ARBA00012404"/>
    </source>
</evidence>
<dbReference type="SMART" id="SM00830">
    <property type="entry name" value="CM_2"/>
    <property type="match status" value="1"/>
</dbReference>
<dbReference type="Gene3D" id="1.20.59.10">
    <property type="entry name" value="Chorismate mutase"/>
    <property type="match status" value="1"/>
</dbReference>
<dbReference type="PANTHER" id="PTHR38041:SF2">
    <property type="entry name" value="SECRETED CHORISMATE MUTASE"/>
    <property type="match status" value="1"/>
</dbReference>
<evidence type="ECO:0000256" key="4">
    <source>
        <dbReference type="ARBA" id="ARBA00023235"/>
    </source>
</evidence>
<dbReference type="SUPFAM" id="SSF48600">
    <property type="entry name" value="Chorismate mutase II"/>
    <property type="match status" value="1"/>
</dbReference>
<name>A0A1E3VUE6_9HYPH</name>
<dbReference type="STRING" id="1774970.AUC70_12930"/>
<dbReference type="InterPro" id="IPR036263">
    <property type="entry name" value="Chorismate_II_sf"/>
</dbReference>
<dbReference type="InterPro" id="IPR008240">
    <property type="entry name" value="Chorismate_mutase_periplasmic"/>
</dbReference>
<accession>A0A1E3VUE6</accession>